<evidence type="ECO:0000313" key="11">
    <source>
        <dbReference type="EMBL" id="RMX57062.1"/>
    </source>
</evidence>
<feature type="transmembrane region" description="Helical" evidence="8">
    <location>
        <begin position="47"/>
        <end position="68"/>
    </location>
</feature>
<dbReference type="Pfam" id="PF00002">
    <property type="entry name" value="7tm_2"/>
    <property type="match status" value="1"/>
</dbReference>
<evidence type="ECO:0000259" key="9">
    <source>
        <dbReference type="PROSITE" id="PS50026"/>
    </source>
</evidence>
<dbReference type="InterPro" id="IPR013320">
    <property type="entry name" value="ConA-like_dom_sf"/>
</dbReference>
<feature type="region of interest" description="Disordered" evidence="7">
    <location>
        <begin position="117"/>
        <end position="192"/>
    </location>
</feature>
<dbReference type="GO" id="GO:0004930">
    <property type="term" value="F:G protein-coupled receptor activity"/>
    <property type="evidence" value="ECO:0007669"/>
    <property type="project" value="InterPro"/>
</dbReference>
<comment type="caution">
    <text evidence="6">Lacks conserved residue(s) required for the propagation of feature annotation.</text>
</comment>
<dbReference type="Gene3D" id="2.60.120.200">
    <property type="match status" value="1"/>
</dbReference>
<accession>A0A3M6UTR1</accession>
<evidence type="ECO:0000256" key="5">
    <source>
        <dbReference type="ARBA" id="ARBA00023157"/>
    </source>
</evidence>
<proteinExistence type="predicted"/>
<dbReference type="InterPro" id="IPR000742">
    <property type="entry name" value="EGF"/>
</dbReference>
<dbReference type="Gene3D" id="2.10.25.10">
    <property type="entry name" value="Laminin"/>
    <property type="match status" value="1"/>
</dbReference>
<keyword evidence="12" id="KW-1185">Reference proteome</keyword>
<dbReference type="GO" id="GO:0005886">
    <property type="term" value="C:plasma membrane"/>
    <property type="evidence" value="ECO:0007669"/>
    <property type="project" value="TreeGrafter"/>
</dbReference>
<protein>
    <recommendedName>
        <fullName evidence="13">EGF-like domain-containing protein</fullName>
    </recommendedName>
</protein>
<feature type="compositionally biased region" description="Polar residues" evidence="7">
    <location>
        <begin position="158"/>
        <end position="175"/>
    </location>
</feature>
<evidence type="ECO:0000256" key="3">
    <source>
        <dbReference type="ARBA" id="ARBA00022989"/>
    </source>
</evidence>
<evidence type="ECO:0008006" key="13">
    <source>
        <dbReference type="Google" id="ProtNLM"/>
    </source>
</evidence>
<feature type="domain" description="EGF-like" evidence="9">
    <location>
        <begin position="318"/>
        <end position="354"/>
    </location>
</feature>
<feature type="compositionally biased region" description="Basic and acidic residues" evidence="7">
    <location>
        <begin position="457"/>
        <end position="466"/>
    </location>
</feature>
<keyword evidence="5" id="KW-1015">Disulfide bond</keyword>
<comment type="subcellular location">
    <subcellularLocation>
        <location evidence="1">Membrane</location>
        <topology evidence="1">Multi-pass membrane protein</topology>
    </subcellularLocation>
</comment>
<evidence type="ECO:0000259" key="10">
    <source>
        <dbReference type="PROSITE" id="PS50261"/>
    </source>
</evidence>
<evidence type="ECO:0000256" key="7">
    <source>
        <dbReference type="SAM" id="MobiDB-lite"/>
    </source>
</evidence>
<keyword evidence="4 8" id="KW-0472">Membrane</keyword>
<evidence type="ECO:0000256" key="4">
    <source>
        <dbReference type="ARBA" id="ARBA00023136"/>
    </source>
</evidence>
<dbReference type="PANTHER" id="PTHR12011">
    <property type="entry name" value="ADHESION G-PROTEIN COUPLED RECEPTOR"/>
    <property type="match status" value="1"/>
</dbReference>
<keyword evidence="2 8" id="KW-0812">Transmembrane</keyword>
<evidence type="ECO:0000256" key="8">
    <source>
        <dbReference type="SAM" id="Phobius"/>
    </source>
</evidence>
<feature type="domain" description="G-protein coupled receptors family 2 profile 2" evidence="10">
    <location>
        <begin position="1"/>
        <end position="72"/>
    </location>
</feature>
<organism evidence="11 12">
    <name type="scientific">Pocillopora damicornis</name>
    <name type="common">Cauliflower coral</name>
    <name type="synonym">Millepora damicornis</name>
    <dbReference type="NCBI Taxonomy" id="46731"/>
    <lineage>
        <taxon>Eukaryota</taxon>
        <taxon>Metazoa</taxon>
        <taxon>Cnidaria</taxon>
        <taxon>Anthozoa</taxon>
        <taxon>Hexacorallia</taxon>
        <taxon>Scleractinia</taxon>
        <taxon>Astrocoeniina</taxon>
        <taxon>Pocilloporidae</taxon>
        <taxon>Pocillopora</taxon>
    </lineage>
</organism>
<dbReference type="EMBL" id="RCHS01000749">
    <property type="protein sequence ID" value="RMX57062.1"/>
    <property type="molecule type" value="Genomic_DNA"/>
</dbReference>
<feature type="compositionally biased region" description="Basic residues" evidence="7">
    <location>
        <begin position="534"/>
        <end position="554"/>
    </location>
</feature>
<sequence>MSFYFFMGWGCPAALVGVSAGLANEGYGNQRFCWMSTDGTLIWTFTIPIIIIVALNTLVFIMALFTSLQKQSRKRRRRHHHHHHDDEQSNLTACVRKEFKNVYMRLKTEDKTYGIQKPTQHFRRSYHPGETAPLRSPYDFDDNGNATSTSTTEPSSSGFRNSVTSRFTTDNSITDTIGDEDTSAPGMENRERPSTLIILNSKRSYHPGETAPLRFPYDFADDGNATSTSTTEPSSCGFRSSVTSRFTTDNNVTDTMRDEDTSAPGPLLLGGLVPLPIKFPVPYKHFTGCIRNVYIDHKFLDLSQPLYNNGTSAKCKAMGNTCAYKQPCGRGTCFNLLGTRRCDCPTGFDGKRARKIWEQTDKSEVSTTQPESSSEEEDERPSSPGLPSDSSDSEDDQVPSENGWPKDKTPRKKRRKAPFYASDGPMHSTPMETTPEEEPLREPESESSDTDDEELPTIDRKKDHPSFKAVPEIIQDKGVSGSAATSDTTPSVDSSLKKKPLKSALKKPKNPIPIPVMEELNDDDDDDKSLSTDRHHHHHHHKDKHRHRRDRPRSRASSVSSDQKEKKRRFRKKGSKKKETLVQIGGEEYRVQAGDQSLVRQLDMKDY</sequence>
<feature type="compositionally biased region" description="Basic residues" evidence="7">
    <location>
        <begin position="566"/>
        <end position="576"/>
    </location>
</feature>
<feature type="compositionally biased region" description="Low complexity" evidence="7">
    <location>
        <begin position="147"/>
        <end position="157"/>
    </location>
</feature>
<evidence type="ECO:0000256" key="6">
    <source>
        <dbReference type="PROSITE-ProRule" id="PRU00076"/>
    </source>
</evidence>
<feature type="region of interest" description="Disordered" evidence="7">
    <location>
        <begin position="359"/>
        <end position="587"/>
    </location>
</feature>
<dbReference type="OrthoDB" id="10630126at2759"/>
<keyword evidence="3 8" id="KW-1133">Transmembrane helix</keyword>
<dbReference type="InterPro" id="IPR017981">
    <property type="entry name" value="GPCR_2-like_7TM"/>
</dbReference>
<feature type="compositionally biased region" description="Acidic residues" evidence="7">
    <location>
        <begin position="445"/>
        <end position="456"/>
    </location>
</feature>
<dbReference type="PROSITE" id="PS50026">
    <property type="entry name" value="EGF_3"/>
    <property type="match status" value="1"/>
</dbReference>
<keyword evidence="6" id="KW-0245">EGF-like domain</keyword>
<name>A0A3M6UTR1_POCDA</name>
<gene>
    <name evidence="11" type="ORF">pdam_00006154</name>
</gene>
<dbReference type="SUPFAM" id="SSF49899">
    <property type="entry name" value="Concanavalin A-like lectins/glucanases"/>
    <property type="match status" value="1"/>
</dbReference>
<evidence type="ECO:0000256" key="1">
    <source>
        <dbReference type="ARBA" id="ARBA00004141"/>
    </source>
</evidence>
<dbReference type="PANTHER" id="PTHR12011:SF347">
    <property type="entry name" value="FI21270P1-RELATED"/>
    <property type="match status" value="1"/>
</dbReference>
<dbReference type="SUPFAM" id="SSF57196">
    <property type="entry name" value="EGF/Laminin"/>
    <property type="match status" value="1"/>
</dbReference>
<dbReference type="AlphaFoldDB" id="A0A3M6UTR1"/>
<dbReference type="PROSITE" id="PS50261">
    <property type="entry name" value="G_PROTEIN_RECEP_F2_4"/>
    <property type="match status" value="1"/>
</dbReference>
<evidence type="ECO:0000313" key="12">
    <source>
        <dbReference type="Proteomes" id="UP000275408"/>
    </source>
</evidence>
<reference evidence="11 12" key="1">
    <citation type="journal article" date="2018" name="Sci. Rep.">
        <title>Comparative analysis of the Pocillopora damicornis genome highlights role of immune system in coral evolution.</title>
        <authorList>
            <person name="Cunning R."/>
            <person name="Bay R.A."/>
            <person name="Gillette P."/>
            <person name="Baker A.C."/>
            <person name="Traylor-Knowles N."/>
        </authorList>
    </citation>
    <scope>NUCLEOTIDE SEQUENCE [LARGE SCALE GENOMIC DNA]</scope>
    <source>
        <strain evidence="11">RSMAS</strain>
        <tissue evidence="11">Whole animal</tissue>
    </source>
</reference>
<comment type="caution">
    <text evidence="11">The sequence shown here is derived from an EMBL/GenBank/DDBJ whole genome shotgun (WGS) entry which is preliminary data.</text>
</comment>
<dbReference type="InterPro" id="IPR000832">
    <property type="entry name" value="GPCR_2_secretin-like"/>
</dbReference>
<dbReference type="Proteomes" id="UP000275408">
    <property type="component" value="Unassembled WGS sequence"/>
</dbReference>
<feature type="compositionally biased region" description="Polar residues" evidence="7">
    <location>
        <begin position="482"/>
        <end position="493"/>
    </location>
</feature>
<feature type="compositionally biased region" description="Basic residues" evidence="7">
    <location>
        <begin position="497"/>
        <end position="509"/>
    </location>
</feature>
<dbReference type="CDD" id="cd00053">
    <property type="entry name" value="EGF"/>
    <property type="match status" value="1"/>
</dbReference>
<dbReference type="GO" id="GO:0007166">
    <property type="term" value="P:cell surface receptor signaling pathway"/>
    <property type="evidence" value="ECO:0007669"/>
    <property type="project" value="InterPro"/>
</dbReference>
<evidence type="ECO:0000256" key="2">
    <source>
        <dbReference type="ARBA" id="ARBA00022692"/>
    </source>
</evidence>
<dbReference type="Gene3D" id="1.20.1070.10">
    <property type="entry name" value="Rhodopsin 7-helix transmembrane proteins"/>
    <property type="match status" value="1"/>
</dbReference>